<proteinExistence type="predicted"/>
<evidence type="ECO:0000313" key="1">
    <source>
        <dbReference type="EMBL" id="KAK3205002.1"/>
    </source>
</evidence>
<dbReference type="InterPro" id="IPR008480">
    <property type="entry name" value="DUF761_pln"/>
</dbReference>
<gene>
    <name evidence="1" type="ORF">Dsin_019048</name>
</gene>
<dbReference type="EMBL" id="JANJYJ010000006">
    <property type="protein sequence ID" value="KAK3205002.1"/>
    <property type="molecule type" value="Genomic_DNA"/>
</dbReference>
<dbReference type="Proteomes" id="UP001281410">
    <property type="component" value="Unassembled WGS sequence"/>
</dbReference>
<reference evidence="1" key="1">
    <citation type="journal article" date="2023" name="Plant J.">
        <title>Genome sequences and population genomics provide insights into the demographic history, inbreeding, and mutation load of two 'living fossil' tree species of Dipteronia.</title>
        <authorList>
            <person name="Feng Y."/>
            <person name="Comes H.P."/>
            <person name="Chen J."/>
            <person name="Zhu S."/>
            <person name="Lu R."/>
            <person name="Zhang X."/>
            <person name="Li P."/>
            <person name="Qiu J."/>
            <person name="Olsen K.M."/>
            <person name="Qiu Y."/>
        </authorList>
    </citation>
    <scope>NUCLEOTIDE SEQUENCE</scope>
    <source>
        <strain evidence="1">NBL</strain>
    </source>
</reference>
<sequence length="71" mass="8363">MEHDRGVFVEGRDEIHDKRSGYTMTWRLVVEHEKGDINELADAFIKNFHNHLRTQREESSKHCQETIAQGV</sequence>
<comment type="caution">
    <text evidence="1">The sequence shown here is derived from an EMBL/GenBank/DDBJ whole genome shotgun (WGS) entry which is preliminary data.</text>
</comment>
<dbReference type="AlphaFoldDB" id="A0AAE0E252"/>
<keyword evidence="2" id="KW-1185">Reference proteome</keyword>
<organism evidence="1 2">
    <name type="scientific">Dipteronia sinensis</name>
    <dbReference type="NCBI Taxonomy" id="43782"/>
    <lineage>
        <taxon>Eukaryota</taxon>
        <taxon>Viridiplantae</taxon>
        <taxon>Streptophyta</taxon>
        <taxon>Embryophyta</taxon>
        <taxon>Tracheophyta</taxon>
        <taxon>Spermatophyta</taxon>
        <taxon>Magnoliopsida</taxon>
        <taxon>eudicotyledons</taxon>
        <taxon>Gunneridae</taxon>
        <taxon>Pentapetalae</taxon>
        <taxon>rosids</taxon>
        <taxon>malvids</taxon>
        <taxon>Sapindales</taxon>
        <taxon>Sapindaceae</taxon>
        <taxon>Hippocastanoideae</taxon>
        <taxon>Acereae</taxon>
        <taxon>Dipteronia</taxon>
    </lineage>
</organism>
<dbReference type="Pfam" id="PF05553">
    <property type="entry name" value="DUF761"/>
    <property type="match status" value="1"/>
</dbReference>
<protein>
    <submittedName>
        <fullName evidence="1">Uncharacterized protein</fullName>
    </submittedName>
</protein>
<name>A0AAE0E252_9ROSI</name>
<accession>A0AAE0E252</accession>
<evidence type="ECO:0000313" key="2">
    <source>
        <dbReference type="Proteomes" id="UP001281410"/>
    </source>
</evidence>